<dbReference type="AlphaFoldDB" id="A0A6M3XVQ4"/>
<protein>
    <recommendedName>
        <fullName evidence="3">Holin</fullName>
    </recommendedName>
</protein>
<organism evidence="2">
    <name type="scientific">viral metagenome</name>
    <dbReference type="NCBI Taxonomy" id="1070528"/>
    <lineage>
        <taxon>unclassified sequences</taxon>
        <taxon>metagenomes</taxon>
        <taxon>organismal metagenomes</taxon>
    </lineage>
</organism>
<sequence length="96" mass="10130">MEPQEATWKKFVSKKFVGYLLALAVLVLVAVFGKEISETTMQWIVIGTLAAYATLCGSDVINTGGVLKTTRMIEDIKAKAAVMMNGQVPPGPGAGG</sequence>
<keyword evidence="1" id="KW-0472">Membrane</keyword>
<evidence type="ECO:0000313" key="2">
    <source>
        <dbReference type="EMBL" id="QJI00316.1"/>
    </source>
</evidence>
<evidence type="ECO:0000256" key="1">
    <source>
        <dbReference type="SAM" id="Phobius"/>
    </source>
</evidence>
<gene>
    <name evidence="2" type="ORF">TM448B01923_0004</name>
</gene>
<keyword evidence="1" id="KW-1133">Transmembrane helix</keyword>
<dbReference type="EMBL" id="MT144843">
    <property type="protein sequence ID" value="QJI00316.1"/>
    <property type="molecule type" value="Genomic_DNA"/>
</dbReference>
<proteinExistence type="predicted"/>
<accession>A0A6M3XVQ4</accession>
<reference evidence="2" key="1">
    <citation type="submission" date="2020-03" db="EMBL/GenBank/DDBJ databases">
        <title>The deep terrestrial virosphere.</title>
        <authorList>
            <person name="Holmfeldt K."/>
            <person name="Nilsson E."/>
            <person name="Simone D."/>
            <person name="Lopez-Fernandez M."/>
            <person name="Wu X."/>
            <person name="de Brujin I."/>
            <person name="Lundin D."/>
            <person name="Andersson A."/>
            <person name="Bertilsson S."/>
            <person name="Dopson M."/>
        </authorList>
    </citation>
    <scope>NUCLEOTIDE SEQUENCE</scope>
    <source>
        <strain evidence="2">TM448B01923</strain>
    </source>
</reference>
<keyword evidence="1" id="KW-0812">Transmembrane</keyword>
<feature type="transmembrane region" description="Helical" evidence="1">
    <location>
        <begin position="43"/>
        <end position="67"/>
    </location>
</feature>
<name>A0A6M3XVQ4_9ZZZZ</name>
<evidence type="ECO:0008006" key="3">
    <source>
        <dbReference type="Google" id="ProtNLM"/>
    </source>
</evidence>